<dbReference type="AlphaFoldDB" id="A0A9W9F8U1"/>
<reference evidence="4" key="2">
    <citation type="journal article" date="2023" name="IMA Fungus">
        <title>Comparative genomic study of the Penicillium genus elucidates a diverse pangenome and 15 lateral gene transfer events.</title>
        <authorList>
            <person name="Petersen C."/>
            <person name="Sorensen T."/>
            <person name="Nielsen M.R."/>
            <person name="Sondergaard T.E."/>
            <person name="Sorensen J.L."/>
            <person name="Fitzpatrick D.A."/>
            <person name="Frisvad J.C."/>
            <person name="Nielsen K.L."/>
        </authorList>
    </citation>
    <scope>NUCLEOTIDE SEQUENCE</scope>
    <source>
        <strain evidence="4">IBT 34128</strain>
    </source>
</reference>
<dbReference type="PANTHER" id="PTHR35340">
    <property type="entry name" value="PQQ ENZYME REPEAT PROTEIN-RELATED"/>
    <property type="match status" value="1"/>
</dbReference>
<keyword evidence="5" id="KW-1185">Reference proteome</keyword>
<feature type="region of interest" description="Disordered" evidence="1">
    <location>
        <begin position="500"/>
        <end position="525"/>
    </location>
</feature>
<dbReference type="InterPro" id="IPR039535">
    <property type="entry name" value="ASST-like"/>
</dbReference>
<dbReference type="RefSeq" id="XP_056511244.1">
    <property type="nucleotide sequence ID" value="XM_056655631.1"/>
</dbReference>
<protein>
    <recommendedName>
        <fullName evidence="6">ASST-domain-containing protein</fullName>
    </recommendedName>
</protein>
<gene>
    <name evidence="4" type="ORF">NUU61_005049</name>
</gene>
<dbReference type="Proteomes" id="UP001141434">
    <property type="component" value="Unassembled WGS sequence"/>
</dbReference>
<keyword evidence="2" id="KW-0472">Membrane</keyword>
<accession>A0A9W9F8U1</accession>
<evidence type="ECO:0000256" key="2">
    <source>
        <dbReference type="SAM" id="Phobius"/>
    </source>
</evidence>
<keyword evidence="2" id="KW-0812">Transmembrane</keyword>
<name>A0A9W9F8U1_9EURO</name>
<evidence type="ECO:0000256" key="3">
    <source>
        <dbReference type="SAM" id="SignalP"/>
    </source>
</evidence>
<evidence type="ECO:0000256" key="1">
    <source>
        <dbReference type="SAM" id="MobiDB-lite"/>
    </source>
</evidence>
<reference evidence="4" key="1">
    <citation type="submission" date="2022-11" db="EMBL/GenBank/DDBJ databases">
        <authorList>
            <person name="Petersen C."/>
        </authorList>
    </citation>
    <scope>NUCLEOTIDE SEQUENCE</scope>
    <source>
        <strain evidence="4">IBT 34128</strain>
    </source>
</reference>
<evidence type="ECO:0000313" key="5">
    <source>
        <dbReference type="Proteomes" id="UP001141434"/>
    </source>
</evidence>
<organism evidence="4 5">
    <name type="scientific">Penicillium alfredii</name>
    <dbReference type="NCBI Taxonomy" id="1506179"/>
    <lineage>
        <taxon>Eukaryota</taxon>
        <taxon>Fungi</taxon>
        <taxon>Dikarya</taxon>
        <taxon>Ascomycota</taxon>
        <taxon>Pezizomycotina</taxon>
        <taxon>Eurotiomycetes</taxon>
        <taxon>Eurotiomycetidae</taxon>
        <taxon>Eurotiales</taxon>
        <taxon>Aspergillaceae</taxon>
        <taxon>Penicillium</taxon>
    </lineage>
</organism>
<keyword evidence="3" id="KW-0732">Signal</keyword>
<dbReference type="GeneID" id="81394799"/>
<keyword evidence="2" id="KW-1133">Transmembrane helix</keyword>
<dbReference type="EMBL" id="JAPMSZ010000007">
    <property type="protein sequence ID" value="KAJ5095693.1"/>
    <property type="molecule type" value="Genomic_DNA"/>
</dbReference>
<evidence type="ECO:0008006" key="6">
    <source>
        <dbReference type="Google" id="ProtNLM"/>
    </source>
</evidence>
<dbReference type="OrthoDB" id="5427350at2759"/>
<feature type="signal peptide" evidence="3">
    <location>
        <begin position="1"/>
        <end position="17"/>
    </location>
</feature>
<dbReference type="InterPro" id="IPR053143">
    <property type="entry name" value="Arylsulfate_ST"/>
</dbReference>
<dbReference type="Pfam" id="PF14269">
    <property type="entry name" value="Arylsulfotran_2"/>
    <property type="match status" value="1"/>
</dbReference>
<proteinExistence type="predicted"/>
<feature type="chain" id="PRO_5040789063" description="ASST-domain-containing protein" evidence="3">
    <location>
        <begin position="18"/>
        <end position="606"/>
    </location>
</feature>
<comment type="caution">
    <text evidence="4">The sequence shown here is derived from an EMBL/GenBank/DDBJ whole genome shotgun (WGS) entry which is preliminary data.</text>
</comment>
<evidence type="ECO:0000313" key="4">
    <source>
        <dbReference type="EMBL" id="KAJ5095693.1"/>
    </source>
</evidence>
<feature type="transmembrane region" description="Helical" evidence="2">
    <location>
        <begin position="535"/>
        <end position="558"/>
    </location>
</feature>
<sequence>MIAWAFLALLFLSSATALEPFRDDDLIEYVTLPGHRALKWNVDYYNRSAVAPGYWFVAPYWNFHGEKGTNQWMPYQIGPYIYDQDGELVWSGAALWGNRNAMDFKVFTNLGNKPLLAWQIPRAEGDSDTAPGYILTYDEQYQKVHQLDRPAPGLDTHEFKVKENPWALITQYRTQSTNLKDFGGPDKTMDIDFSGFVEIDMNTGEQMMDWYSYDISIEESYTTDMNEENPSSDYLHMNSIDRNSNGDFLISGRHTDAVYLISHEDGRILWRLGGKKSDFHQDFHFSRQHDAQFMSTSDSEMILSVMNNGADTFSTEKPTSTGMYIKLDLTTMNATLLAEYPRPDGGCTDYRGNMQTLPNSNIFMGWSWAGMISEHTPGGTLLMNASFASDRYGTYRSFKLPWTGRPLDPPTLVSSCHGVNGSKLSTVFHVSWNGATDVAHWRFYARATAQAWKREIGTVPKHGFETSFTAPGYMDWVSVEALDANQNVLGSSLDVRTSPPEYWPANATAPQPDNPEALSRPPSASSLRQKITQSLNWMVVFFAAGFLTNSVVSALVVYRRNIRSCFWRMGHKAQKFAYRELDHYENWDDSGSLNEEELGLLKDGTH</sequence>
<dbReference type="PANTHER" id="PTHR35340:SF8">
    <property type="entry name" value="ASST-DOMAIN-CONTAINING PROTEIN"/>
    <property type="match status" value="1"/>
</dbReference>